<proteinExistence type="predicted"/>
<reference evidence="2 3" key="1">
    <citation type="submission" date="2018-10" db="EMBL/GenBank/DDBJ databases">
        <title>Genomic Encyclopedia of Type Strains, Phase IV (KMG-IV): sequencing the most valuable type-strain genomes for metagenomic binning, comparative biology and taxonomic classification.</title>
        <authorList>
            <person name="Goeker M."/>
        </authorList>
    </citation>
    <scope>NUCLEOTIDE SEQUENCE [LARGE SCALE GENOMIC DNA]</scope>
    <source>
        <strain evidence="2 3">DSM 20549</strain>
    </source>
</reference>
<comment type="caution">
    <text evidence="2">The sequence shown here is derived from an EMBL/GenBank/DDBJ whole genome shotgun (WGS) entry which is preliminary data.</text>
</comment>
<name>A0A497YF55_9BACL</name>
<feature type="domain" description="Thioredoxin" evidence="1">
    <location>
        <begin position="6"/>
        <end position="96"/>
    </location>
</feature>
<dbReference type="OrthoDB" id="411356at2"/>
<evidence type="ECO:0000313" key="3">
    <source>
        <dbReference type="Proteomes" id="UP000280791"/>
    </source>
</evidence>
<evidence type="ECO:0000313" key="2">
    <source>
        <dbReference type="EMBL" id="RLJ86955.1"/>
    </source>
</evidence>
<dbReference type="SUPFAM" id="SSF52833">
    <property type="entry name" value="Thioredoxin-like"/>
    <property type="match status" value="1"/>
</dbReference>
<dbReference type="Proteomes" id="UP000280791">
    <property type="component" value="Unassembled WGS sequence"/>
</dbReference>
<sequence>METISSMDQFQQKIESRESFLLFVKTDHCSVCEGLKPQVEGLEQDASIPFYLVNAARVPEIAGQLMLFTAPVVILFKQGKEQLRFARFVRMDELESRLGELEAELDG</sequence>
<accession>A0A497YF55</accession>
<dbReference type="CDD" id="cd02947">
    <property type="entry name" value="TRX_family"/>
    <property type="match status" value="1"/>
</dbReference>
<dbReference type="InterPro" id="IPR013766">
    <property type="entry name" value="Thioredoxin_domain"/>
</dbReference>
<organism evidence="2 3">
    <name type="scientific">Planococcus citreus</name>
    <dbReference type="NCBI Taxonomy" id="1373"/>
    <lineage>
        <taxon>Bacteria</taxon>
        <taxon>Bacillati</taxon>
        <taxon>Bacillota</taxon>
        <taxon>Bacilli</taxon>
        <taxon>Bacillales</taxon>
        <taxon>Caryophanaceae</taxon>
        <taxon>Planococcus</taxon>
    </lineage>
</organism>
<keyword evidence="3" id="KW-1185">Reference proteome</keyword>
<evidence type="ECO:0000259" key="1">
    <source>
        <dbReference type="Pfam" id="PF00085"/>
    </source>
</evidence>
<dbReference type="EMBL" id="RCCP01000002">
    <property type="protein sequence ID" value="RLJ86955.1"/>
    <property type="molecule type" value="Genomic_DNA"/>
</dbReference>
<dbReference type="Gene3D" id="3.40.30.10">
    <property type="entry name" value="Glutaredoxin"/>
    <property type="match status" value="1"/>
</dbReference>
<dbReference type="InterPro" id="IPR036249">
    <property type="entry name" value="Thioredoxin-like_sf"/>
</dbReference>
<dbReference type="RefSeq" id="WP_121299726.1">
    <property type="nucleotide sequence ID" value="NZ_RCCP01000002.1"/>
</dbReference>
<dbReference type="AlphaFoldDB" id="A0A497YF55"/>
<gene>
    <name evidence="2" type="ORF">DFR62_1752</name>
</gene>
<protein>
    <submittedName>
        <fullName evidence="2">Thioredoxin</fullName>
    </submittedName>
</protein>
<dbReference type="Pfam" id="PF00085">
    <property type="entry name" value="Thioredoxin"/>
    <property type="match status" value="1"/>
</dbReference>